<sequence length="105" mass="11994">MAVRIIETTDAQLTPSLLAKMAEVLVFYFDSRSHVGRDQKLELAKFLSFTGRKALAIDVPRQQQEDPNRPVRLNRLPTLALFQHGTCVRKVEGLVRFNQIGKQLF</sequence>
<dbReference type="AlphaFoldDB" id="A0A1F5TG97"/>
<proteinExistence type="predicted"/>
<reference evidence="1 2" key="1">
    <citation type="journal article" date="2016" name="Nat. Commun.">
        <title>Thousands of microbial genomes shed light on interconnected biogeochemical processes in an aquifer system.</title>
        <authorList>
            <person name="Anantharaman K."/>
            <person name="Brown C.T."/>
            <person name="Hug L.A."/>
            <person name="Sharon I."/>
            <person name="Castelle C.J."/>
            <person name="Probst A.J."/>
            <person name="Thomas B.C."/>
            <person name="Singh A."/>
            <person name="Wilkins M.J."/>
            <person name="Karaoz U."/>
            <person name="Brodie E.L."/>
            <person name="Williams K.H."/>
            <person name="Hubbard S.S."/>
            <person name="Banfield J.F."/>
        </authorList>
    </citation>
    <scope>NUCLEOTIDE SEQUENCE [LARGE SCALE GENOMIC DNA]</scope>
</reference>
<accession>A0A1F5TG97</accession>
<protein>
    <recommendedName>
        <fullName evidence="3">Thioredoxin domain-containing protein</fullName>
    </recommendedName>
</protein>
<name>A0A1F5TG97_9BACT</name>
<organism evidence="1 2">
    <name type="scientific">Candidatus Falkowbacteria bacterium RIFOXYC2_FULL_48_21</name>
    <dbReference type="NCBI Taxonomy" id="1798005"/>
    <lineage>
        <taxon>Bacteria</taxon>
        <taxon>Candidatus Falkowiibacteriota</taxon>
    </lineage>
</organism>
<evidence type="ECO:0000313" key="1">
    <source>
        <dbReference type="EMBL" id="OGF37873.1"/>
    </source>
</evidence>
<dbReference type="Proteomes" id="UP000178656">
    <property type="component" value="Unassembled WGS sequence"/>
</dbReference>
<evidence type="ECO:0000313" key="2">
    <source>
        <dbReference type="Proteomes" id="UP000178656"/>
    </source>
</evidence>
<evidence type="ECO:0008006" key="3">
    <source>
        <dbReference type="Google" id="ProtNLM"/>
    </source>
</evidence>
<comment type="caution">
    <text evidence="1">The sequence shown here is derived from an EMBL/GenBank/DDBJ whole genome shotgun (WGS) entry which is preliminary data.</text>
</comment>
<gene>
    <name evidence="1" type="ORF">A2482_02285</name>
</gene>
<dbReference type="EMBL" id="MFGM01000013">
    <property type="protein sequence ID" value="OGF37873.1"/>
    <property type="molecule type" value="Genomic_DNA"/>
</dbReference>